<evidence type="ECO:0000259" key="4">
    <source>
        <dbReference type="PROSITE" id="PS51898"/>
    </source>
</evidence>
<dbReference type="PROSITE" id="PS51898">
    <property type="entry name" value="TYR_RECOMBINASE"/>
    <property type="match status" value="1"/>
</dbReference>
<dbReference type="AlphaFoldDB" id="A0A7G9YVI2"/>
<reference evidence="5" key="1">
    <citation type="submission" date="2020-06" db="EMBL/GenBank/DDBJ databases">
        <title>Unique genomic features of the anaerobic methanotrophic archaea.</title>
        <authorList>
            <person name="Chadwick G.L."/>
            <person name="Skennerton C.T."/>
            <person name="Laso-Perez R."/>
            <person name="Leu A.O."/>
            <person name="Speth D.R."/>
            <person name="Yu H."/>
            <person name="Morgan-Lang C."/>
            <person name="Hatzenpichler R."/>
            <person name="Goudeau D."/>
            <person name="Malmstrom R."/>
            <person name="Brazelton W.J."/>
            <person name="Woyke T."/>
            <person name="Hallam S.J."/>
            <person name="Tyson G.W."/>
            <person name="Wegener G."/>
            <person name="Boetius A."/>
            <person name="Orphan V."/>
        </authorList>
    </citation>
    <scope>NUCLEOTIDE SEQUENCE</scope>
</reference>
<dbReference type="InterPro" id="IPR013762">
    <property type="entry name" value="Integrase-like_cat_sf"/>
</dbReference>
<evidence type="ECO:0000313" key="5">
    <source>
        <dbReference type="EMBL" id="QNO52016.1"/>
    </source>
</evidence>
<evidence type="ECO:0000256" key="3">
    <source>
        <dbReference type="ARBA" id="ARBA00023172"/>
    </source>
</evidence>
<proteinExistence type="predicted"/>
<organism evidence="5">
    <name type="scientific">Candidatus Methanophagaceae archaeon ANME-1 ERB6</name>
    <dbReference type="NCBI Taxonomy" id="2759912"/>
    <lineage>
        <taxon>Archaea</taxon>
        <taxon>Methanobacteriati</taxon>
        <taxon>Methanobacteriota</taxon>
        <taxon>Stenosarchaea group</taxon>
        <taxon>Methanomicrobia</taxon>
        <taxon>Candidatus Methanophagales</taxon>
        <taxon>Candidatus Methanophagaceae</taxon>
    </lineage>
</organism>
<dbReference type="GO" id="GO:0015074">
    <property type="term" value="P:DNA integration"/>
    <property type="evidence" value="ECO:0007669"/>
    <property type="project" value="UniProtKB-KW"/>
</dbReference>
<dbReference type="Pfam" id="PF00589">
    <property type="entry name" value="Phage_integrase"/>
    <property type="match status" value="1"/>
</dbReference>
<protein>
    <submittedName>
        <fullName evidence="5">Tyrosine recombinase XerA</fullName>
    </submittedName>
</protein>
<name>A0A7G9YVI2_9EURY</name>
<gene>
    <name evidence="5" type="primary">xerA_1</name>
    <name evidence="5" type="ORF">HGMICNAC_00018</name>
</gene>
<dbReference type="InterPro" id="IPR050090">
    <property type="entry name" value="Tyrosine_recombinase_XerCD"/>
</dbReference>
<keyword evidence="2" id="KW-0238">DNA-binding</keyword>
<sequence>MPKRAPDPITEEELNKILDAAIIRDRDYLLLRVLARTGIRIGELYGVYKREQGRWIYGIQKKDIDFGNKRLWVYSLKQRKYVRREVLVDDGTTVLLKKYTEKMKPEDYVFRSISYRQIQRLPRKYAQLAGVEKNVSCHSLRHFFITHSWRKGIDIARLQHLAGHTDLKTTMIYTHVTTEDVEKKYREIYEE</sequence>
<dbReference type="PANTHER" id="PTHR30349">
    <property type="entry name" value="PHAGE INTEGRASE-RELATED"/>
    <property type="match status" value="1"/>
</dbReference>
<accession>A0A7G9YVI2</accession>
<evidence type="ECO:0000256" key="1">
    <source>
        <dbReference type="ARBA" id="ARBA00022908"/>
    </source>
</evidence>
<dbReference type="Gene3D" id="1.10.443.10">
    <property type="entry name" value="Intergrase catalytic core"/>
    <property type="match status" value="1"/>
</dbReference>
<dbReference type="EMBL" id="MT631499">
    <property type="protein sequence ID" value="QNO52016.1"/>
    <property type="molecule type" value="Genomic_DNA"/>
</dbReference>
<evidence type="ECO:0000256" key="2">
    <source>
        <dbReference type="ARBA" id="ARBA00023125"/>
    </source>
</evidence>
<dbReference type="GO" id="GO:0003677">
    <property type="term" value="F:DNA binding"/>
    <property type="evidence" value="ECO:0007669"/>
    <property type="project" value="UniProtKB-KW"/>
</dbReference>
<keyword evidence="1" id="KW-0229">DNA integration</keyword>
<dbReference type="PANTHER" id="PTHR30349:SF41">
    <property type="entry name" value="INTEGRASE_RECOMBINASE PROTEIN MJ0367-RELATED"/>
    <property type="match status" value="1"/>
</dbReference>
<dbReference type="GO" id="GO:0006310">
    <property type="term" value="P:DNA recombination"/>
    <property type="evidence" value="ECO:0007669"/>
    <property type="project" value="UniProtKB-KW"/>
</dbReference>
<dbReference type="SUPFAM" id="SSF56349">
    <property type="entry name" value="DNA breaking-rejoining enzymes"/>
    <property type="match status" value="1"/>
</dbReference>
<dbReference type="InterPro" id="IPR011010">
    <property type="entry name" value="DNA_brk_join_enz"/>
</dbReference>
<dbReference type="InterPro" id="IPR002104">
    <property type="entry name" value="Integrase_catalytic"/>
</dbReference>
<feature type="domain" description="Tyr recombinase" evidence="4">
    <location>
        <begin position="4"/>
        <end position="186"/>
    </location>
</feature>
<keyword evidence="3" id="KW-0233">DNA recombination</keyword>